<dbReference type="eggNOG" id="KOG2614">
    <property type="taxonomic scope" value="Eukaryota"/>
</dbReference>
<evidence type="ECO:0000313" key="6">
    <source>
        <dbReference type="Proteomes" id="UP000008141"/>
    </source>
</evidence>
<evidence type="ECO:0000256" key="2">
    <source>
        <dbReference type="SAM" id="MobiDB-lite"/>
    </source>
</evidence>
<dbReference type="GO" id="GO:0071949">
    <property type="term" value="F:FAD binding"/>
    <property type="evidence" value="ECO:0007669"/>
    <property type="project" value="InterPro"/>
</dbReference>
<evidence type="ECO:0000313" key="5">
    <source>
        <dbReference type="EMBL" id="EFN53211.1"/>
    </source>
</evidence>
<keyword evidence="3" id="KW-0472">Membrane</keyword>
<reference evidence="5 6" key="1">
    <citation type="journal article" date="2010" name="Plant Cell">
        <title>The Chlorella variabilis NC64A genome reveals adaptation to photosymbiosis, coevolution with viruses, and cryptic sex.</title>
        <authorList>
            <person name="Blanc G."/>
            <person name="Duncan G."/>
            <person name="Agarkova I."/>
            <person name="Borodovsky M."/>
            <person name="Gurnon J."/>
            <person name="Kuo A."/>
            <person name="Lindquist E."/>
            <person name="Lucas S."/>
            <person name="Pangilinan J."/>
            <person name="Polle J."/>
            <person name="Salamov A."/>
            <person name="Terry A."/>
            <person name="Yamada T."/>
            <person name="Dunigan D.D."/>
            <person name="Grigoriev I.V."/>
            <person name="Claverie J.M."/>
            <person name="Van Etten J.L."/>
        </authorList>
    </citation>
    <scope>NUCLEOTIDE SEQUENCE [LARGE SCALE GENOMIC DNA]</scope>
    <source>
        <strain evidence="5 6">NC64A</strain>
    </source>
</reference>
<evidence type="ECO:0000256" key="1">
    <source>
        <dbReference type="ARBA" id="ARBA00023033"/>
    </source>
</evidence>
<keyword evidence="3" id="KW-0812">Transmembrane</keyword>
<dbReference type="PANTHER" id="PTHR46028">
    <property type="entry name" value="KYNURENINE 3-MONOOXYGENASE"/>
    <property type="match status" value="1"/>
</dbReference>
<dbReference type="Proteomes" id="UP000008141">
    <property type="component" value="Unassembled WGS sequence"/>
</dbReference>
<dbReference type="InterPro" id="IPR036188">
    <property type="entry name" value="FAD/NAD-bd_sf"/>
</dbReference>
<dbReference type="EMBL" id="GL433852">
    <property type="protein sequence ID" value="EFN53211.1"/>
    <property type="molecule type" value="Genomic_DNA"/>
</dbReference>
<dbReference type="GO" id="GO:0070189">
    <property type="term" value="P:kynurenine metabolic process"/>
    <property type="evidence" value="ECO:0007669"/>
    <property type="project" value="TreeGrafter"/>
</dbReference>
<feature type="domain" description="FAD-binding" evidence="4">
    <location>
        <begin position="27"/>
        <end position="370"/>
    </location>
</feature>
<name>E1ZLY2_CHLVA</name>
<dbReference type="InterPro" id="IPR002938">
    <property type="entry name" value="FAD-bd"/>
</dbReference>
<proteinExistence type="predicted"/>
<feature type="region of interest" description="Disordered" evidence="2">
    <location>
        <begin position="1"/>
        <end position="22"/>
    </location>
</feature>
<keyword evidence="6" id="KW-1185">Reference proteome</keyword>
<sequence>MIDRPGNENAAAGTPETAAAPSPPVAVVVGAGPAGILTAVGLARAGLDVHVYERHPSPLVADSSDKHRAFVVMLHPRGRRALSEAGFDVSAFGGADLQPVQSMAFGAGSTLDTWSTSFPEPRLVGSRHAFCRSMVAQVEGMGLNISWHFETSFESLDLERKTALFCSEKGHGGSGSSSPRGHVPRGGVTEQRYDLLVAADGGWSRLRRAAERQAPQLRSSMEQATARYKVFEGLPAADGFATNQMRALAASGAGGFRHAAVAFVLADPASGACRGVLSMDEHAWNGLECAADFECLISQQFPSLPAAWRAPLAAQLEQRPLAVSGMRVHASQLHGPSLLLVGDAGHGVTPRTGNGMNAALEDAWLISQLLKESGGDLASLPEAFTKACLSDAQALLWLDANAAARRGTSAWGRLHPAALLSGASMVGRGMLSKATRGYVRPGSLQLMNEGCAPYADVKRQIERDRLLLSTVGAPLTATFALLTTVAAVAGRLRG</sequence>
<keyword evidence="1" id="KW-0503">Monooxygenase</keyword>
<feature type="transmembrane region" description="Helical" evidence="3">
    <location>
        <begin position="466"/>
        <end position="489"/>
    </location>
</feature>
<dbReference type="AlphaFoldDB" id="E1ZLY2"/>
<dbReference type="STRING" id="554065.E1ZLY2"/>
<dbReference type="PRINTS" id="PR00420">
    <property type="entry name" value="RNGMNOXGNASE"/>
</dbReference>
<dbReference type="GeneID" id="17352763"/>
<accession>E1ZLY2</accession>
<evidence type="ECO:0000256" key="3">
    <source>
        <dbReference type="SAM" id="Phobius"/>
    </source>
</evidence>
<dbReference type="Pfam" id="PF01494">
    <property type="entry name" value="FAD_binding_3"/>
    <property type="match status" value="1"/>
</dbReference>
<keyword evidence="1" id="KW-0560">Oxidoreductase</keyword>
<feature type="compositionally biased region" description="Low complexity" evidence="2">
    <location>
        <begin position="10"/>
        <end position="22"/>
    </location>
</feature>
<evidence type="ECO:0000259" key="4">
    <source>
        <dbReference type="Pfam" id="PF01494"/>
    </source>
</evidence>
<dbReference type="Gene3D" id="3.50.50.60">
    <property type="entry name" value="FAD/NAD(P)-binding domain"/>
    <property type="match status" value="1"/>
</dbReference>
<gene>
    <name evidence="5" type="ORF">CHLNCDRAFT_137076</name>
</gene>
<dbReference type="KEGG" id="cvr:CHLNCDRAFT_137076"/>
<dbReference type="SUPFAM" id="SSF51905">
    <property type="entry name" value="FAD/NAD(P)-binding domain"/>
    <property type="match status" value="1"/>
</dbReference>
<dbReference type="GO" id="GO:0004502">
    <property type="term" value="F:kynurenine 3-monooxygenase activity"/>
    <property type="evidence" value="ECO:0007669"/>
    <property type="project" value="TreeGrafter"/>
</dbReference>
<dbReference type="PANTHER" id="PTHR46028:SF7">
    <property type="entry name" value="KYNURENINE 3-MONOOXYGENASE-RELATED"/>
    <property type="match status" value="1"/>
</dbReference>
<keyword evidence="3" id="KW-1133">Transmembrane helix</keyword>
<dbReference type="OMA" id="AGMVCDT"/>
<dbReference type="OrthoDB" id="510819at2759"/>
<dbReference type="RefSeq" id="XP_005845313.1">
    <property type="nucleotide sequence ID" value="XM_005845251.1"/>
</dbReference>
<protein>
    <recommendedName>
        <fullName evidence="4">FAD-binding domain-containing protein</fullName>
    </recommendedName>
</protein>
<dbReference type="InParanoid" id="E1ZLY2"/>
<organism evidence="6">
    <name type="scientific">Chlorella variabilis</name>
    <name type="common">Green alga</name>
    <dbReference type="NCBI Taxonomy" id="554065"/>
    <lineage>
        <taxon>Eukaryota</taxon>
        <taxon>Viridiplantae</taxon>
        <taxon>Chlorophyta</taxon>
        <taxon>core chlorophytes</taxon>
        <taxon>Trebouxiophyceae</taxon>
        <taxon>Chlorellales</taxon>
        <taxon>Chlorellaceae</taxon>
        <taxon>Chlorella clade</taxon>
        <taxon>Chlorella</taxon>
    </lineage>
</organism>